<dbReference type="InterPro" id="IPR038765">
    <property type="entry name" value="Papain-like_cys_pep_sf"/>
</dbReference>
<dbReference type="SMART" id="SM00645">
    <property type="entry name" value="Pept_C1"/>
    <property type="match status" value="2"/>
</dbReference>
<evidence type="ECO:0000256" key="4">
    <source>
        <dbReference type="ARBA" id="ARBA00022807"/>
    </source>
</evidence>
<evidence type="ECO:0000256" key="7">
    <source>
        <dbReference type="SAM" id="SignalP"/>
    </source>
</evidence>
<dbReference type="Pfam" id="PF00112">
    <property type="entry name" value="Peptidase_C1"/>
    <property type="match status" value="2"/>
</dbReference>
<dbReference type="PRINTS" id="PR00705">
    <property type="entry name" value="PAPAIN"/>
</dbReference>
<name>A0A6A5GP98_CAERE</name>
<proteinExistence type="inferred from homology"/>
<keyword evidence="7" id="KW-0732">Signal</keyword>
<dbReference type="InterPro" id="IPR039417">
    <property type="entry name" value="Peptidase_C1A_papain-like"/>
</dbReference>
<feature type="domain" description="Peptidase C1A papain C-terminal" evidence="8">
    <location>
        <begin position="83"/>
        <end position="287"/>
    </location>
</feature>
<dbReference type="Proteomes" id="UP000483820">
    <property type="component" value="Chromosome IV"/>
</dbReference>
<dbReference type="FunFam" id="3.90.70.10:FF:000103">
    <property type="entry name" value="Hypothetical LOC496748"/>
    <property type="match status" value="1"/>
</dbReference>
<dbReference type="EMBL" id="WUAV01000004">
    <property type="protein sequence ID" value="KAF1756232.1"/>
    <property type="molecule type" value="Genomic_DNA"/>
</dbReference>
<dbReference type="RefSeq" id="XP_053584089.1">
    <property type="nucleotide sequence ID" value="XM_053729317.1"/>
</dbReference>
<dbReference type="CDD" id="cd02248">
    <property type="entry name" value="Peptidase_C1A"/>
    <property type="match status" value="2"/>
</dbReference>
<feature type="domain" description="Cathepsin propeptide inhibitor" evidence="9">
    <location>
        <begin position="50"/>
        <end position="87"/>
    </location>
</feature>
<evidence type="ECO:0000259" key="9">
    <source>
        <dbReference type="SMART" id="SM00848"/>
    </source>
</evidence>
<feature type="chain" id="PRO_5025381902" evidence="7">
    <location>
        <begin position="19"/>
        <end position="589"/>
    </location>
</feature>
<evidence type="ECO:0000256" key="1">
    <source>
        <dbReference type="ARBA" id="ARBA00008455"/>
    </source>
</evidence>
<accession>A0A6A5GP98</accession>
<feature type="signal peptide" evidence="7">
    <location>
        <begin position="1"/>
        <end position="18"/>
    </location>
</feature>
<keyword evidence="6" id="KW-1015">Disulfide bond</keyword>
<evidence type="ECO:0000259" key="8">
    <source>
        <dbReference type="SMART" id="SM00645"/>
    </source>
</evidence>
<sequence length="589" mass="66064">MLWKSCFLVVFLVGLAVSEPILPSFRIADLDVILQRHHIPTPDAKYTNAFQDFLVMYLREYKTEDEVVKRFTIFSRNMDLVERQESVDWRNVKGNNHVTGIKYQGSCGSCWAFATAAAIESAVSISGGGLQSLSSQQLLDCTPVSDKCGGGEPVEALSYAQFHGVTSARSYPYYFWATTCRENVPTVAKISTWAEAESEEELAEMVALKGPVIVCANFATNKNRFYHSGIAEDPDCGTEPTHALIVIGYGPDYWILKNTYSKVWGEKGYMRVKRDLDVILQRHHIPTPDAKYTNAFQNFLVKYLREYKTEDELVKRFTIFSRNMDLVERYNKEDFGKVTYELNDFSDLSDEEWKKFLMSPKPKGPSKSAAKPFTPKEKRIIPESVDWRNVKGNNHVTGIKYQGPCGSCWAFATAAAIESAVSISGGGLQSLSSQQLLDCTPVSDKCGGGEPVEALSYAQFHGVTSARSYPYYFWSTTCRENVPTVAKISTWAEAESEEELAEMVALKGPMIICANFATNKNRFYHSGIAEDPDCGTEPTHALIVIGYGPDYWILKNTYSKVWGEKGYMRVKRGVNWCGINTEKPLLPIL</sequence>
<keyword evidence="2" id="KW-0645">Protease</keyword>
<dbReference type="CTD" id="78775589"/>
<keyword evidence="5" id="KW-0865">Zymogen</keyword>
<keyword evidence="4" id="KW-0788">Thiol protease</keyword>
<dbReference type="SUPFAM" id="SSF54001">
    <property type="entry name" value="Cysteine proteinases"/>
    <property type="match status" value="2"/>
</dbReference>
<gene>
    <name evidence="10" type="ORF">GCK72_012685</name>
</gene>
<dbReference type="KEGG" id="crq:GCK72_012685"/>
<dbReference type="PANTHER" id="PTHR12411">
    <property type="entry name" value="CYSTEINE PROTEASE FAMILY C1-RELATED"/>
    <property type="match status" value="1"/>
</dbReference>
<organism evidence="10 11">
    <name type="scientific">Caenorhabditis remanei</name>
    <name type="common">Caenorhabditis vulgaris</name>
    <dbReference type="NCBI Taxonomy" id="31234"/>
    <lineage>
        <taxon>Eukaryota</taxon>
        <taxon>Metazoa</taxon>
        <taxon>Ecdysozoa</taxon>
        <taxon>Nematoda</taxon>
        <taxon>Chromadorea</taxon>
        <taxon>Rhabditida</taxon>
        <taxon>Rhabditina</taxon>
        <taxon>Rhabditomorpha</taxon>
        <taxon>Rhabditoidea</taxon>
        <taxon>Rhabditidae</taxon>
        <taxon>Peloderinae</taxon>
        <taxon>Caenorhabditis</taxon>
    </lineage>
</organism>
<protein>
    <submittedName>
        <fullName evidence="10">Uncharacterized protein</fullName>
    </submittedName>
</protein>
<evidence type="ECO:0000256" key="6">
    <source>
        <dbReference type="ARBA" id="ARBA00023157"/>
    </source>
</evidence>
<dbReference type="GO" id="GO:0006508">
    <property type="term" value="P:proteolysis"/>
    <property type="evidence" value="ECO:0007669"/>
    <property type="project" value="UniProtKB-KW"/>
</dbReference>
<dbReference type="SMART" id="SM00848">
    <property type="entry name" value="Inhibitor_I29"/>
    <property type="match status" value="2"/>
</dbReference>
<dbReference type="PROSITE" id="PS00139">
    <property type="entry name" value="THIOL_PROTEASE_CYS"/>
    <property type="match status" value="2"/>
</dbReference>
<evidence type="ECO:0000313" key="11">
    <source>
        <dbReference type="Proteomes" id="UP000483820"/>
    </source>
</evidence>
<evidence type="ECO:0000313" key="10">
    <source>
        <dbReference type="EMBL" id="KAF1756232.1"/>
    </source>
</evidence>
<dbReference type="GeneID" id="78775589"/>
<comment type="similarity">
    <text evidence="1">Belongs to the peptidase C1 family.</text>
</comment>
<dbReference type="GO" id="GO:0008234">
    <property type="term" value="F:cysteine-type peptidase activity"/>
    <property type="evidence" value="ECO:0007669"/>
    <property type="project" value="UniProtKB-KW"/>
</dbReference>
<comment type="caution">
    <text evidence="10">The sequence shown here is derived from an EMBL/GenBank/DDBJ whole genome shotgun (WGS) entry which is preliminary data.</text>
</comment>
<dbReference type="AlphaFoldDB" id="A0A6A5GP98"/>
<dbReference type="InterPro" id="IPR000169">
    <property type="entry name" value="Pept_cys_AS"/>
</dbReference>
<keyword evidence="3" id="KW-0378">Hydrolase</keyword>
<dbReference type="Pfam" id="PF08246">
    <property type="entry name" value="Inhibitor_I29"/>
    <property type="match status" value="1"/>
</dbReference>
<evidence type="ECO:0000256" key="5">
    <source>
        <dbReference type="ARBA" id="ARBA00023145"/>
    </source>
</evidence>
<dbReference type="InterPro" id="IPR013128">
    <property type="entry name" value="Peptidase_C1A"/>
</dbReference>
<evidence type="ECO:0000256" key="3">
    <source>
        <dbReference type="ARBA" id="ARBA00022801"/>
    </source>
</evidence>
<dbReference type="InterPro" id="IPR013201">
    <property type="entry name" value="Prot_inhib_I29"/>
</dbReference>
<dbReference type="Gene3D" id="3.90.70.10">
    <property type="entry name" value="Cysteine proteinases"/>
    <property type="match status" value="2"/>
</dbReference>
<reference evidence="10 11" key="1">
    <citation type="submission" date="2019-12" db="EMBL/GenBank/DDBJ databases">
        <title>Chromosome-level assembly of the Caenorhabditis remanei genome.</title>
        <authorList>
            <person name="Teterina A.A."/>
            <person name="Willis J.H."/>
            <person name="Phillips P.C."/>
        </authorList>
    </citation>
    <scope>NUCLEOTIDE SEQUENCE [LARGE SCALE GENOMIC DNA]</scope>
    <source>
        <strain evidence="10 11">PX506</strain>
        <tissue evidence="10">Whole organism</tissue>
    </source>
</reference>
<feature type="domain" description="Cathepsin propeptide inhibitor" evidence="9">
    <location>
        <begin position="296"/>
        <end position="353"/>
    </location>
</feature>
<dbReference type="InterPro" id="IPR000668">
    <property type="entry name" value="Peptidase_C1A_C"/>
</dbReference>
<evidence type="ECO:0000256" key="2">
    <source>
        <dbReference type="ARBA" id="ARBA00022670"/>
    </source>
</evidence>
<feature type="domain" description="Peptidase C1A papain C-terminal" evidence="8">
    <location>
        <begin position="381"/>
        <end position="588"/>
    </location>
</feature>